<accession>A0ABT9W2L7</accession>
<dbReference type="SUPFAM" id="SSF89957">
    <property type="entry name" value="MTH1187/YkoF-like"/>
    <property type="match status" value="1"/>
</dbReference>
<evidence type="ECO:0000256" key="1">
    <source>
        <dbReference type="ARBA" id="ARBA00010272"/>
    </source>
</evidence>
<dbReference type="EMBL" id="JAUSTY010000016">
    <property type="protein sequence ID" value="MDQ0167500.1"/>
    <property type="molecule type" value="Genomic_DNA"/>
</dbReference>
<organism evidence="3 4">
    <name type="scientific">Caldalkalibacillus horti</name>
    <dbReference type="NCBI Taxonomy" id="77523"/>
    <lineage>
        <taxon>Bacteria</taxon>
        <taxon>Bacillati</taxon>
        <taxon>Bacillota</taxon>
        <taxon>Bacilli</taxon>
        <taxon>Bacillales</taxon>
        <taxon>Bacillaceae</taxon>
        <taxon>Caldalkalibacillus</taxon>
    </lineage>
</organism>
<dbReference type="Gene3D" id="3.30.70.930">
    <property type="match status" value="1"/>
</dbReference>
<dbReference type="RefSeq" id="WP_307396455.1">
    <property type="nucleotide sequence ID" value="NZ_BAAADK010000001.1"/>
</dbReference>
<reference evidence="3 4" key="1">
    <citation type="submission" date="2023-07" db="EMBL/GenBank/DDBJ databases">
        <title>Genomic Encyclopedia of Type Strains, Phase IV (KMG-IV): sequencing the most valuable type-strain genomes for metagenomic binning, comparative biology and taxonomic classification.</title>
        <authorList>
            <person name="Goeker M."/>
        </authorList>
    </citation>
    <scope>NUCLEOTIDE SEQUENCE [LARGE SCALE GENOMIC DNA]</scope>
    <source>
        <strain evidence="3 4">DSM 12751</strain>
    </source>
</reference>
<sequence length="100" mass="11395">MAIVDITIVPIGTEGPSVKDYVVHIHKALKQYEDRVKVQLTPMSTILEGELSDLFEVIQAIHEVPFKEGIQRVATNIRIDDRRDKAVNMQDKVRSVQEKL</sequence>
<feature type="domain" description="Thiamine-binding protein" evidence="2">
    <location>
        <begin position="4"/>
        <end position="97"/>
    </location>
</feature>
<dbReference type="Proteomes" id="UP001235840">
    <property type="component" value="Unassembled WGS sequence"/>
</dbReference>
<gene>
    <name evidence="3" type="ORF">J2S11_003425</name>
</gene>
<name>A0ABT9W2L7_9BACI</name>
<dbReference type="InterPro" id="IPR051614">
    <property type="entry name" value="UPF0045_domain"/>
</dbReference>
<proteinExistence type="inferred from homology"/>
<dbReference type="PANTHER" id="PTHR33777:SF1">
    <property type="entry name" value="UPF0045 PROTEIN ECM15"/>
    <property type="match status" value="1"/>
</dbReference>
<evidence type="ECO:0000313" key="4">
    <source>
        <dbReference type="Proteomes" id="UP001235840"/>
    </source>
</evidence>
<evidence type="ECO:0000259" key="2">
    <source>
        <dbReference type="Pfam" id="PF01910"/>
    </source>
</evidence>
<keyword evidence="4" id="KW-1185">Reference proteome</keyword>
<protein>
    <submittedName>
        <fullName evidence="3">Uncharacterized protein (TIGR00106 family)</fullName>
    </submittedName>
</protein>
<dbReference type="Pfam" id="PF01910">
    <property type="entry name" value="Thiamine_BP"/>
    <property type="match status" value="1"/>
</dbReference>
<comment type="similarity">
    <text evidence="1">Belongs to the UPF0045 family.</text>
</comment>
<comment type="caution">
    <text evidence="3">The sequence shown here is derived from an EMBL/GenBank/DDBJ whole genome shotgun (WGS) entry which is preliminary data.</text>
</comment>
<dbReference type="InterPro" id="IPR002767">
    <property type="entry name" value="Thiamine_BP"/>
</dbReference>
<dbReference type="InterPro" id="IPR029756">
    <property type="entry name" value="MTH1187/YkoF-like"/>
</dbReference>
<dbReference type="PANTHER" id="PTHR33777">
    <property type="entry name" value="UPF0045 PROTEIN ECM15"/>
    <property type="match status" value="1"/>
</dbReference>
<dbReference type="NCBIfam" id="TIGR00106">
    <property type="entry name" value="MTH1187 family thiamine-binding protein"/>
    <property type="match status" value="1"/>
</dbReference>
<evidence type="ECO:0000313" key="3">
    <source>
        <dbReference type="EMBL" id="MDQ0167500.1"/>
    </source>
</evidence>